<dbReference type="EMBL" id="LT630287">
    <property type="protein sequence ID" value="SFV39618.1"/>
    <property type="molecule type" value="Genomic_DNA"/>
</dbReference>
<dbReference type="OrthoDB" id="796510at2"/>
<gene>
    <name evidence="4" type="ORF">LAC1533_0198</name>
</gene>
<dbReference type="InterPro" id="IPR050748">
    <property type="entry name" value="Glycosyltrans_8_dom-fam"/>
</dbReference>
<dbReference type="PANTHER" id="PTHR13778">
    <property type="entry name" value="GLYCOSYLTRANSFERASE 8 DOMAIN-CONTAINING PROTEIN"/>
    <property type="match status" value="1"/>
</dbReference>
<dbReference type="AlphaFoldDB" id="A0A1K1KL61"/>
<evidence type="ECO:0000256" key="2">
    <source>
        <dbReference type="ARBA" id="ARBA00022679"/>
    </source>
</evidence>
<dbReference type="GeneID" id="95348301"/>
<evidence type="ECO:0000256" key="1">
    <source>
        <dbReference type="ARBA" id="ARBA00022676"/>
    </source>
</evidence>
<keyword evidence="2" id="KW-0808">Transferase</keyword>
<protein>
    <submittedName>
        <fullName evidence="4">General stress protein A</fullName>
    </submittedName>
</protein>
<sequence length="278" mass="32643">MLEIGSTTDSEFVNVLLTSYVSLLENNKQETFSFNIIDDNLTDDDKRRINLLRQSYRNCAQINFLGTDFAELYHGANVRSPRSLIKENTYYRFEFPQLISCSRLLYLDCDMICRGEISALFKAELHDNIIGAVESQMYVDRLELLGVKHQRPQYFNAGLLLIDTKKWKDHDITAKARQYMKEHADIIDFQDQDTLNAVLADRWEQLDPKYDLQSPLMRYEKQSADPWQRKAAAHALQDPVLIHYTGFGKPWVTKGEYVSPWRSEYYKYQQLMFEKIGH</sequence>
<dbReference type="SUPFAM" id="SSF53448">
    <property type="entry name" value="Nucleotide-diphospho-sugar transferases"/>
    <property type="match status" value="1"/>
</dbReference>
<dbReference type="Gene3D" id="3.90.550.10">
    <property type="entry name" value="Spore Coat Polysaccharide Biosynthesis Protein SpsA, Chain A"/>
    <property type="match status" value="1"/>
</dbReference>
<dbReference type="InterPro" id="IPR002495">
    <property type="entry name" value="Glyco_trans_8"/>
</dbReference>
<evidence type="ECO:0000313" key="5">
    <source>
        <dbReference type="Proteomes" id="UP000190935"/>
    </source>
</evidence>
<dbReference type="GO" id="GO:0046872">
    <property type="term" value="F:metal ion binding"/>
    <property type="evidence" value="ECO:0007669"/>
    <property type="project" value="UniProtKB-KW"/>
</dbReference>
<dbReference type="RefSeq" id="WP_010495271.1">
    <property type="nucleotide sequence ID" value="NZ_JBHUGU010000002.1"/>
</dbReference>
<evidence type="ECO:0000256" key="3">
    <source>
        <dbReference type="ARBA" id="ARBA00022723"/>
    </source>
</evidence>
<reference evidence="5" key="1">
    <citation type="submission" date="2016-11" db="EMBL/GenBank/DDBJ databases">
        <authorList>
            <person name="Papadimitriou K."/>
        </authorList>
    </citation>
    <scope>NUCLEOTIDE SEQUENCE [LARGE SCALE GENOMIC DNA]</scope>
    <source>
        <strain evidence="5">ACA-DC 1533</strain>
    </source>
</reference>
<dbReference type="Pfam" id="PF01501">
    <property type="entry name" value="Glyco_transf_8"/>
    <property type="match status" value="1"/>
</dbReference>
<name>A0A1K1KL61_9LACO</name>
<accession>A0A1K1KL61</accession>
<evidence type="ECO:0000313" key="4">
    <source>
        <dbReference type="EMBL" id="SFV39618.1"/>
    </source>
</evidence>
<dbReference type="InterPro" id="IPR029044">
    <property type="entry name" value="Nucleotide-diphossugar_trans"/>
</dbReference>
<proteinExistence type="predicted"/>
<organism evidence="4 5">
    <name type="scientific">Ligilactobacillus acidipiscis</name>
    <dbReference type="NCBI Taxonomy" id="89059"/>
    <lineage>
        <taxon>Bacteria</taxon>
        <taxon>Bacillati</taxon>
        <taxon>Bacillota</taxon>
        <taxon>Bacilli</taxon>
        <taxon>Lactobacillales</taxon>
        <taxon>Lactobacillaceae</taxon>
        <taxon>Ligilactobacillus</taxon>
    </lineage>
</organism>
<dbReference type="Proteomes" id="UP000190935">
    <property type="component" value="Chromosome I"/>
</dbReference>
<dbReference type="KEGG" id="laca:LAC1533_0198"/>
<dbReference type="CDD" id="cd04194">
    <property type="entry name" value="GT8_A4GalT_like"/>
    <property type="match status" value="1"/>
</dbReference>
<keyword evidence="3" id="KW-0479">Metal-binding</keyword>
<dbReference type="PANTHER" id="PTHR13778:SF47">
    <property type="entry name" value="LIPOPOLYSACCHARIDE 1,3-GALACTOSYLTRANSFERASE"/>
    <property type="match status" value="1"/>
</dbReference>
<dbReference type="GO" id="GO:0016757">
    <property type="term" value="F:glycosyltransferase activity"/>
    <property type="evidence" value="ECO:0007669"/>
    <property type="project" value="UniProtKB-KW"/>
</dbReference>
<keyword evidence="1" id="KW-0328">Glycosyltransferase</keyword>